<sequence length="107" mass="10462">MQFQLVTLLSVAAYAVAASAESTSVAIVSEESTVTSSIEDCASTVTNCPARSSSAPAAPTTVAPTNGTNVTNGTVNPPQVTSYEGAGNALYAQAGVAAIAGVAALLL</sequence>
<evidence type="ECO:0000256" key="1">
    <source>
        <dbReference type="SAM" id="MobiDB-lite"/>
    </source>
</evidence>
<name>K0KU48_WICCF</name>
<organism evidence="3 4">
    <name type="scientific">Wickerhamomyces ciferrii (strain ATCC 14091 / BCRC 22168 / CBS 111 / JCM 3599 / NBRC 0793 / NRRL Y-1031 F-60-10)</name>
    <name type="common">Yeast</name>
    <name type="synonym">Pichia ciferrii</name>
    <dbReference type="NCBI Taxonomy" id="1206466"/>
    <lineage>
        <taxon>Eukaryota</taxon>
        <taxon>Fungi</taxon>
        <taxon>Dikarya</taxon>
        <taxon>Ascomycota</taxon>
        <taxon>Saccharomycotina</taxon>
        <taxon>Saccharomycetes</taxon>
        <taxon>Phaffomycetales</taxon>
        <taxon>Wickerhamomycetaceae</taxon>
        <taxon>Wickerhamomyces</taxon>
    </lineage>
</organism>
<comment type="caution">
    <text evidence="3">The sequence shown here is derived from an EMBL/GenBank/DDBJ whole genome shotgun (WGS) entry which is preliminary data.</text>
</comment>
<feature type="region of interest" description="Disordered" evidence="1">
    <location>
        <begin position="52"/>
        <end position="74"/>
    </location>
</feature>
<accession>K0KU48</accession>
<dbReference type="InParanoid" id="K0KU48"/>
<keyword evidence="4" id="KW-1185">Reference proteome</keyword>
<gene>
    <name evidence="3" type="ORF">BN7_4311</name>
</gene>
<keyword evidence="2" id="KW-0732">Signal</keyword>
<feature type="chain" id="PRO_5003834568" evidence="2">
    <location>
        <begin position="21"/>
        <end position="107"/>
    </location>
</feature>
<evidence type="ECO:0000256" key="2">
    <source>
        <dbReference type="SAM" id="SignalP"/>
    </source>
</evidence>
<evidence type="ECO:0000313" key="3">
    <source>
        <dbReference type="EMBL" id="CCH44743.1"/>
    </source>
</evidence>
<reference evidence="3 4" key="1">
    <citation type="journal article" date="2012" name="Eukaryot. Cell">
        <title>Draft genome sequence of Wickerhamomyces ciferrii NRRL Y-1031 F-60-10.</title>
        <authorList>
            <person name="Schneider J."/>
            <person name="Andrea H."/>
            <person name="Blom J."/>
            <person name="Jaenicke S."/>
            <person name="Ruckert C."/>
            <person name="Schorsch C."/>
            <person name="Szczepanowski R."/>
            <person name="Farwick M."/>
            <person name="Goesmann A."/>
            <person name="Puhler A."/>
            <person name="Schaffer S."/>
            <person name="Tauch A."/>
            <person name="Kohler T."/>
            <person name="Brinkrolf K."/>
        </authorList>
    </citation>
    <scope>NUCLEOTIDE SEQUENCE [LARGE SCALE GENOMIC DNA]</scope>
    <source>
        <strain evidence="4">ATCC 14091 / BCRC 22168 / CBS 111 / JCM 3599 / NBRC 0793 / NRRL Y-1031 F-60-10</strain>
    </source>
</reference>
<feature type="compositionally biased region" description="Low complexity" evidence="1">
    <location>
        <begin position="55"/>
        <end position="74"/>
    </location>
</feature>
<feature type="signal peptide" evidence="2">
    <location>
        <begin position="1"/>
        <end position="20"/>
    </location>
</feature>
<protein>
    <submittedName>
        <fullName evidence="3">Secreted protein</fullName>
    </submittedName>
</protein>
<evidence type="ECO:0000313" key="4">
    <source>
        <dbReference type="Proteomes" id="UP000009328"/>
    </source>
</evidence>
<dbReference type="AlphaFoldDB" id="K0KU48"/>
<proteinExistence type="predicted"/>
<dbReference type="EMBL" id="CAIF01000153">
    <property type="protein sequence ID" value="CCH44743.1"/>
    <property type="molecule type" value="Genomic_DNA"/>
</dbReference>
<dbReference type="HOGENOM" id="CLU_2212003_0_0_1"/>
<dbReference type="Proteomes" id="UP000009328">
    <property type="component" value="Unassembled WGS sequence"/>
</dbReference>